<comment type="caution">
    <text evidence="1">The sequence shown here is derived from an EMBL/GenBank/DDBJ whole genome shotgun (WGS) entry which is preliminary data.</text>
</comment>
<protein>
    <submittedName>
        <fullName evidence="1">Golgi uridine diphosphate-N- acetylglucosamine transporter</fullName>
    </submittedName>
</protein>
<keyword evidence="2" id="KW-1185">Reference proteome</keyword>
<gene>
    <name evidence="1" type="primary">YEA4</name>
    <name evidence="1" type="ORF">EV182_000789</name>
</gene>
<evidence type="ECO:0000313" key="1">
    <source>
        <dbReference type="EMBL" id="KAJ1680050.1"/>
    </source>
</evidence>
<name>A0ACC1HXJ2_9FUNG</name>
<dbReference type="Proteomes" id="UP001145114">
    <property type="component" value="Unassembled WGS sequence"/>
</dbReference>
<accession>A0ACC1HXJ2</accession>
<organism evidence="1 2">
    <name type="scientific">Spiromyces aspiralis</name>
    <dbReference type="NCBI Taxonomy" id="68401"/>
    <lineage>
        <taxon>Eukaryota</taxon>
        <taxon>Fungi</taxon>
        <taxon>Fungi incertae sedis</taxon>
        <taxon>Zoopagomycota</taxon>
        <taxon>Kickxellomycotina</taxon>
        <taxon>Kickxellomycetes</taxon>
        <taxon>Kickxellales</taxon>
        <taxon>Kickxellaceae</taxon>
        <taxon>Spiromyces</taxon>
    </lineage>
</organism>
<evidence type="ECO:0000313" key="2">
    <source>
        <dbReference type="Proteomes" id="UP001145114"/>
    </source>
</evidence>
<reference evidence="1" key="1">
    <citation type="submission" date="2022-06" db="EMBL/GenBank/DDBJ databases">
        <title>Phylogenomic reconstructions and comparative analyses of Kickxellomycotina fungi.</title>
        <authorList>
            <person name="Reynolds N.K."/>
            <person name="Stajich J.E."/>
            <person name="Barry K."/>
            <person name="Grigoriev I.V."/>
            <person name="Crous P."/>
            <person name="Smith M.E."/>
        </authorList>
    </citation>
    <scope>NUCLEOTIDE SEQUENCE</scope>
    <source>
        <strain evidence="1">RSA 2271</strain>
    </source>
</reference>
<sequence>ESPGTSNSITFMQFFAVSAITLPGQLRLSIRPPRLSFKPQTVPFGRWMIMVALFFMTSFLNNLAFNYQIAVPLHIITRSAGPVTSMVLGWLLLGKHYTRQQVAGVLMATVGIVTTALYSPRPSSPTSPQGKRHDGGDMATGMLLLVFGLVLASLLGLYQEVTYRKFGNAWQEGLFYTHFLALPLFWPFRSDIAAQLGAIRNTPLIAGVPSGCLYMTINVLTQLACVSGVHRLSTMASSLTLNLVLNLRKAVSLFLSIVLFGNELTLGMFVGCVFVFSGTTIYSVARRPPTSPTKAHQD</sequence>
<proteinExistence type="predicted"/>
<dbReference type="EMBL" id="JAMZIH010000064">
    <property type="protein sequence ID" value="KAJ1680050.1"/>
    <property type="molecule type" value="Genomic_DNA"/>
</dbReference>
<feature type="non-terminal residue" evidence="1">
    <location>
        <position position="1"/>
    </location>
</feature>